<dbReference type="PANTHER" id="PTHR42923:SF39">
    <property type="entry name" value="AMINO OXIDASE"/>
    <property type="match status" value="1"/>
</dbReference>
<dbReference type="Gene3D" id="3.30.70.1990">
    <property type="match status" value="1"/>
</dbReference>
<dbReference type="OrthoDB" id="74055at2759"/>
<dbReference type="PANTHER" id="PTHR42923">
    <property type="entry name" value="PROTOPORPHYRINOGEN OXIDASE"/>
    <property type="match status" value="1"/>
</dbReference>
<dbReference type="Gene3D" id="3.50.50.60">
    <property type="entry name" value="FAD/NAD(P)-binding domain"/>
    <property type="match status" value="1"/>
</dbReference>
<dbReference type="InterPro" id="IPR002937">
    <property type="entry name" value="Amino_oxidase"/>
</dbReference>
<feature type="signal peptide" evidence="1">
    <location>
        <begin position="1"/>
        <end position="21"/>
    </location>
</feature>
<dbReference type="STRING" id="112090.W4FTL5"/>
<dbReference type="InterPro" id="IPR050464">
    <property type="entry name" value="Zeta_carotene_desat/Oxidored"/>
</dbReference>
<dbReference type="SUPFAM" id="SSF51905">
    <property type="entry name" value="FAD/NAD(P)-binding domain"/>
    <property type="match status" value="1"/>
</dbReference>
<sequence length="516" mass="57414">MHQTALLLVASVALLATSIEAQTSTISMGRNDRIVGGGAAGVHYSSLLAKKGFTNIQVLEASDRVGGKSTTALDDRSQPQEMGTVFALDTYTPIFDLGREYDPTNTRFSFALESPNYMYTMGESAGAADADPDTVLDFPHYLLRSIKENAPASFPKNATTAQLQALFEEQSAWYMALHRRIFGSYAYGLPPHPKDWSAIDMMAMAFIKANNLTALTGMFRFSQQQQGYGVLETIPAFYFLWWSHPQAVSKILRAQVAHVPCAFQFRNGFQSIWKTMSQAHRNVVKTVFDATVTRVSRGLDGVSKPFVTYKTQASGQTIRVDCDHVVMAVDLSAFATLVTDLTADERAILTGSYTASTFVTTLFDSLPSPVETAAQIWYYRMTQGGRLSALRNSKLTLKYRGSTEWGDLIKGHQTRVAYQYYDTPLSQVVRGGVTPLLRKDLALAGMNQVAVWTQRPFNYFPRFTQEGLKKGLPRKIWNMQGQRRTTWIGSSVCFESALDVVTYNNNLIKRVQMTPA</sequence>
<evidence type="ECO:0000259" key="2">
    <source>
        <dbReference type="Pfam" id="PF01593"/>
    </source>
</evidence>
<dbReference type="RefSeq" id="XP_009840235.1">
    <property type="nucleotide sequence ID" value="XM_009841933.1"/>
</dbReference>
<dbReference type="Pfam" id="PF01593">
    <property type="entry name" value="Amino_oxidase"/>
    <property type="match status" value="1"/>
</dbReference>
<evidence type="ECO:0000313" key="3">
    <source>
        <dbReference type="EMBL" id="ETV70276.1"/>
    </source>
</evidence>
<reference evidence="3" key="1">
    <citation type="submission" date="2013-12" db="EMBL/GenBank/DDBJ databases">
        <title>The Genome Sequence of Aphanomyces astaci APO3.</title>
        <authorList>
            <consortium name="The Broad Institute Genomics Platform"/>
            <person name="Russ C."/>
            <person name="Tyler B."/>
            <person name="van West P."/>
            <person name="Dieguez-Uribeondo J."/>
            <person name="Young S.K."/>
            <person name="Zeng Q."/>
            <person name="Gargeya S."/>
            <person name="Fitzgerald M."/>
            <person name="Abouelleil A."/>
            <person name="Alvarado L."/>
            <person name="Chapman S.B."/>
            <person name="Gainer-Dewar J."/>
            <person name="Goldberg J."/>
            <person name="Griggs A."/>
            <person name="Gujja S."/>
            <person name="Hansen M."/>
            <person name="Howarth C."/>
            <person name="Imamovic A."/>
            <person name="Ireland A."/>
            <person name="Larimer J."/>
            <person name="McCowan C."/>
            <person name="Murphy C."/>
            <person name="Pearson M."/>
            <person name="Poon T.W."/>
            <person name="Priest M."/>
            <person name="Roberts A."/>
            <person name="Saif S."/>
            <person name="Shea T."/>
            <person name="Sykes S."/>
            <person name="Wortman J."/>
            <person name="Nusbaum C."/>
            <person name="Birren B."/>
        </authorList>
    </citation>
    <scope>NUCLEOTIDE SEQUENCE [LARGE SCALE GENOMIC DNA]</scope>
    <source>
        <strain evidence="3">APO3</strain>
    </source>
</reference>
<dbReference type="EMBL" id="KI913167">
    <property type="protein sequence ID" value="ETV70276.1"/>
    <property type="molecule type" value="Genomic_DNA"/>
</dbReference>
<dbReference type="GeneID" id="20816178"/>
<dbReference type="AlphaFoldDB" id="W4FTL5"/>
<evidence type="ECO:0000256" key="1">
    <source>
        <dbReference type="SAM" id="SignalP"/>
    </source>
</evidence>
<protein>
    <recommendedName>
        <fullName evidence="2">Amine oxidase domain-containing protein</fullName>
    </recommendedName>
</protein>
<gene>
    <name evidence="3" type="ORF">H257_14182</name>
</gene>
<dbReference type="Gene3D" id="1.10.405.20">
    <property type="match status" value="1"/>
</dbReference>
<dbReference type="GO" id="GO:0016491">
    <property type="term" value="F:oxidoreductase activity"/>
    <property type="evidence" value="ECO:0007669"/>
    <property type="project" value="InterPro"/>
</dbReference>
<dbReference type="VEuPathDB" id="FungiDB:H257_14182"/>
<feature type="chain" id="PRO_5004840583" description="Amine oxidase domain-containing protein" evidence="1">
    <location>
        <begin position="22"/>
        <end position="516"/>
    </location>
</feature>
<organism evidence="3">
    <name type="scientific">Aphanomyces astaci</name>
    <name type="common">Crayfish plague agent</name>
    <dbReference type="NCBI Taxonomy" id="112090"/>
    <lineage>
        <taxon>Eukaryota</taxon>
        <taxon>Sar</taxon>
        <taxon>Stramenopiles</taxon>
        <taxon>Oomycota</taxon>
        <taxon>Saprolegniomycetes</taxon>
        <taxon>Saprolegniales</taxon>
        <taxon>Verrucalvaceae</taxon>
        <taxon>Aphanomyces</taxon>
    </lineage>
</organism>
<name>W4FTL5_APHAT</name>
<dbReference type="InterPro" id="IPR036188">
    <property type="entry name" value="FAD/NAD-bd_sf"/>
</dbReference>
<feature type="domain" description="Amine oxidase" evidence="2">
    <location>
        <begin position="46"/>
        <end position="364"/>
    </location>
</feature>
<proteinExistence type="predicted"/>
<keyword evidence="1" id="KW-0732">Signal</keyword>
<accession>W4FTL5</accession>